<dbReference type="Gene3D" id="3.30.70.1620">
    <property type="match status" value="1"/>
</dbReference>
<keyword evidence="7" id="KW-0547">Nucleotide-binding</keyword>
<feature type="region of interest" description="Disordered" evidence="15">
    <location>
        <begin position="271"/>
        <end position="291"/>
    </location>
</feature>
<accession>A0A673GJV6</accession>
<dbReference type="InterPro" id="IPR003395">
    <property type="entry name" value="RecF/RecN/SMC_N"/>
</dbReference>
<feature type="domain" description="RecF/RecN/SMC N-terminal" evidence="16">
    <location>
        <begin position="38"/>
        <end position="1037"/>
    </location>
</feature>
<dbReference type="GO" id="GO:0005524">
    <property type="term" value="F:ATP binding"/>
    <property type="evidence" value="ECO:0007669"/>
    <property type="project" value="UniProtKB-KW"/>
</dbReference>
<evidence type="ECO:0000256" key="6">
    <source>
        <dbReference type="ARBA" id="ARBA00022618"/>
    </source>
</evidence>
<evidence type="ECO:0000256" key="10">
    <source>
        <dbReference type="ARBA" id="ARBA00023054"/>
    </source>
</evidence>
<evidence type="ECO:0000256" key="4">
    <source>
        <dbReference type="ARBA" id="ARBA00018693"/>
    </source>
</evidence>
<dbReference type="FunFam" id="3.40.50.300:FF:000481">
    <property type="entry name" value="Structural maintenance of chromosomes 4"/>
    <property type="match status" value="1"/>
</dbReference>
<dbReference type="FunFam" id="3.30.70.1620:FF:000003">
    <property type="entry name" value="Structural maintenance of chromosomes 4"/>
    <property type="match status" value="1"/>
</dbReference>
<dbReference type="AlphaFoldDB" id="A0A673GJV6"/>
<sequence>RPRRERRSPTRSRAPPADPRAPPRINTVFKILFKPFSHQRFSCIIGPNGSGKSNVIDSMLFVFGYRAQKIRSKKLSVLIHSSDAHPDVQSCTVEVHFQKIIDKEGDDYDVIPNSSFYVSRTAAKDNSSSYHINGRKATFKDVGTLLRSHGIDLDHNRFLILQGEVEQIAMMKPKGQTEHDEGMLEYLEDIIGSCRLKEPINILCRRVELLNEHTFCVNCTSHYILLIFKKRNLLCQFYVKLTKLTKFIESQKEKFTQLDLQDVEVREKLKHTKSKTKKQQKQLQKDKEKLEEVRSVPASSEKIITEVSAQKEELEKKKLVEEQKLAQVMESLKEETSGLQEDKEKKEQQLLELSKTVNETRSRMDVAQSELDIYLSQHNTAVSQLNQAKDALQEAVDTLRERRAAIKHLNLRIPQCEEQLKKVCLHGKTQNIGVATFIGLDKMKVWQQSMGSISTPENIPRLFDMVRVKDESVRPAFYFALRDTLVARDLEQATRVAFQKDKRWRVVTLQGQIIEQAGTMTGGGGRVMKGRMGSSLCADVTQEQLDKMESELNKELTQLQDWQQRKHQLEEKVHNARRELRDMKNTLEKYTATIQVRHLTEQELHLKTQIKDLEANVISAAPDKAKQKQMEKNFEAASTKAGKVEAEVKRLHTLIVDINSHKLKAQQDKLDQINTQLDECSSAITKAQVAIKTAGRNLKKSEDSVSQLEKEMGENEKLMEELTEQLKKLEEAAGEIMQTYQQAEEALPEVQEQHRGVLQQIKALQEQEHALQKESLSVRLKVEHIDTAIAECHNKIKHWEREASRLSLHPIDGAPEEELPALNPEQLEDIGNPDVIKNEIALLEDRCSNMKPNLGAIAEFKKKEELYLQRVAELDDITTQRDAFKRGCEDLRKQRLHEFMAGFNIITNKLKENYQMLTLGGDAELELVDSLDPFSEGIMFSVRPPKKSWKKIYNLSGGEKTLSSLALVFALHHFKPTPLYFMDEIDAALDFKNVSIVACYIYEQTKNAQFIIISLRNNMFEMADRLIGIYKTHNTTKNVAINPKTISGFCSQQY</sequence>
<dbReference type="InterPro" id="IPR027417">
    <property type="entry name" value="P-loop_NTPase"/>
</dbReference>
<reference evidence="18" key="1">
    <citation type="submission" date="2025-08" db="UniProtKB">
        <authorList>
            <consortium name="Ensembl"/>
        </authorList>
    </citation>
    <scope>IDENTIFICATION</scope>
</reference>
<proteinExistence type="inferred from homology"/>
<feature type="compositionally biased region" description="Basic residues" evidence="15">
    <location>
        <begin position="1"/>
        <end position="10"/>
    </location>
</feature>
<keyword evidence="13" id="KW-0131">Cell cycle</keyword>
<evidence type="ECO:0000256" key="11">
    <source>
        <dbReference type="ARBA" id="ARBA00023067"/>
    </source>
</evidence>
<feature type="domain" description="SMC hinge" evidence="17">
    <location>
        <begin position="417"/>
        <end position="497"/>
    </location>
</feature>
<evidence type="ECO:0000256" key="15">
    <source>
        <dbReference type="SAM" id="MobiDB-lite"/>
    </source>
</evidence>
<dbReference type="Ensembl" id="ENSSRHT00000013376.1">
    <property type="protein sequence ID" value="ENSSRHP00000012908.1"/>
    <property type="gene ID" value="ENSSRHG00000006799.1"/>
</dbReference>
<feature type="region of interest" description="Disordered" evidence="15">
    <location>
        <begin position="1"/>
        <end position="23"/>
    </location>
</feature>
<dbReference type="Gene3D" id="3.40.50.300">
    <property type="entry name" value="P-loop containing nucleotide triphosphate hydrolases"/>
    <property type="match status" value="2"/>
</dbReference>
<evidence type="ECO:0000256" key="5">
    <source>
        <dbReference type="ARBA" id="ARBA00022454"/>
    </source>
</evidence>
<keyword evidence="19" id="KW-1185">Reference proteome</keyword>
<dbReference type="FunFam" id="3.40.50.300:FF:000585">
    <property type="entry name" value="Structural maintenance of chromosomes 4"/>
    <property type="match status" value="1"/>
</dbReference>
<keyword evidence="8" id="KW-0498">Mitosis</keyword>
<evidence type="ECO:0000259" key="16">
    <source>
        <dbReference type="Pfam" id="PF02463"/>
    </source>
</evidence>
<dbReference type="InterPro" id="IPR024704">
    <property type="entry name" value="SMC"/>
</dbReference>
<evidence type="ECO:0000256" key="1">
    <source>
        <dbReference type="ARBA" id="ARBA00004123"/>
    </source>
</evidence>
<dbReference type="Gene3D" id="1.20.1060.20">
    <property type="match status" value="1"/>
</dbReference>
<dbReference type="SUPFAM" id="SSF52540">
    <property type="entry name" value="P-loop containing nucleoside triphosphate hydrolases"/>
    <property type="match status" value="1"/>
</dbReference>
<evidence type="ECO:0000256" key="2">
    <source>
        <dbReference type="ARBA" id="ARBA00004286"/>
    </source>
</evidence>
<evidence type="ECO:0000256" key="8">
    <source>
        <dbReference type="ARBA" id="ARBA00022776"/>
    </source>
</evidence>
<keyword evidence="6" id="KW-0132">Cell division</keyword>
<feature type="compositionally biased region" description="Basic residues" evidence="15">
    <location>
        <begin position="271"/>
        <end position="280"/>
    </location>
</feature>
<keyword evidence="9" id="KW-0067">ATP-binding</keyword>
<evidence type="ECO:0000313" key="18">
    <source>
        <dbReference type="Ensembl" id="ENSSRHP00000012908.1"/>
    </source>
</evidence>
<reference evidence="18" key="2">
    <citation type="submission" date="2025-09" db="UniProtKB">
        <authorList>
            <consortium name="Ensembl"/>
        </authorList>
    </citation>
    <scope>IDENTIFICATION</scope>
</reference>
<protein>
    <recommendedName>
        <fullName evidence="4">Structural maintenance of chromosomes protein 4</fullName>
    </recommendedName>
</protein>
<evidence type="ECO:0000256" key="3">
    <source>
        <dbReference type="ARBA" id="ARBA00006005"/>
    </source>
</evidence>
<keyword evidence="11" id="KW-0226">DNA condensation</keyword>
<organism evidence="18 19">
    <name type="scientific">Sinocyclocheilus rhinocerous</name>
    <dbReference type="NCBI Taxonomy" id="307959"/>
    <lineage>
        <taxon>Eukaryota</taxon>
        <taxon>Metazoa</taxon>
        <taxon>Chordata</taxon>
        <taxon>Craniata</taxon>
        <taxon>Vertebrata</taxon>
        <taxon>Euteleostomi</taxon>
        <taxon>Actinopterygii</taxon>
        <taxon>Neopterygii</taxon>
        <taxon>Teleostei</taxon>
        <taxon>Ostariophysi</taxon>
        <taxon>Cypriniformes</taxon>
        <taxon>Cyprinidae</taxon>
        <taxon>Cyprininae</taxon>
        <taxon>Sinocyclocheilus</taxon>
    </lineage>
</organism>
<dbReference type="SUPFAM" id="SSF75553">
    <property type="entry name" value="Smc hinge domain"/>
    <property type="match status" value="1"/>
</dbReference>
<dbReference type="GO" id="GO:0007076">
    <property type="term" value="P:mitotic chromosome condensation"/>
    <property type="evidence" value="ECO:0007669"/>
    <property type="project" value="TreeGrafter"/>
</dbReference>
<feature type="coiled-coil region" evidence="14">
    <location>
        <begin position="538"/>
        <end position="616"/>
    </location>
</feature>
<dbReference type="InterPro" id="IPR036277">
    <property type="entry name" value="SMC_hinge_sf"/>
</dbReference>
<evidence type="ECO:0000313" key="19">
    <source>
        <dbReference type="Proteomes" id="UP000472270"/>
    </source>
</evidence>
<evidence type="ECO:0000256" key="13">
    <source>
        <dbReference type="ARBA" id="ARBA00023306"/>
    </source>
</evidence>
<dbReference type="PANTHER" id="PTHR18937">
    <property type="entry name" value="STRUCTURAL MAINTENANCE OF CHROMOSOMES SMC FAMILY MEMBER"/>
    <property type="match status" value="1"/>
</dbReference>
<evidence type="ECO:0000256" key="9">
    <source>
        <dbReference type="ARBA" id="ARBA00022840"/>
    </source>
</evidence>
<evidence type="ECO:0000256" key="12">
    <source>
        <dbReference type="ARBA" id="ARBA00023242"/>
    </source>
</evidence>
<dbReference type="GO" id="GO:0000796">
    <property type="term" value="C:condensin complex"/>
    <property type="evidence" value="ECO:0007669"/>
    <property type="project" value="TreeGrafter"/>
</dbReference>
<evidence type="ECO:0000256" key="14">
    <source>
        <dbReference type="SAM" id="Coils"/>
    </source>
</evidence>
<keyword evidence="12" id="KW-0539">Nucleus</keyword>
<dbReference type="SUPFAM" id="SSF57997">
    <property type="entry name" value="Tropomyosin"/>
    <property type="match status" value="1"/>
</dbReference>
<dbReference type="Pfam" id="PF02463">
    <property type="entry name" value="SMC_N"/>
    <property type="match status" value="1"/>
</dbReference>
<keyword evidence="10 14" id="KW-0175">Coiled coil</keyword>
<comment type="similarity">
    <text evidence="3">Belongs to the SMC family. SMC4 subfamily.</text>
</comment>
<gene>
    <name evidence="18" type="primary">LOC107750116</name>
</gene>
<dbReference type="PIRSF" id="PIRSF005719">
    <property type="entry name" value="SMC"/>
    <property type="match status" value="1"/>
</dbReference>
<dbReference type="GO" id="GO:0005634">
    <property type="term" value="C:nucleus"/>
    <property type="evidence" value="ECO:0007669"/>
    <property type="project" value="UniProtKB-SubCell"/>
</dbReference>
<dbReference type="InterPro" id="IPR010935">
    <property type="entry name" value="SMC_hinge"/>
</dbReference>
<dbReference type="Pfam" id="PF06470">
    <property type="entry name" value="SMC_hinge"/>
    <property type="match status" value="1"/>
</dbReference>
<dbReference type="GO" id="GO:0016887">
    <property type="term" value="F:ATP hydrolysis activity"/>
    <property type="evidence" value="ECO:0007669"/>
    <property type="project" value="InterPro"/>
</dbReference>
<keyword evidence="5" id="KW-0158">Chromosome</keyword>
<dbReference type="GO" id="GO:0051301">
    <property type="term" value="P:cell division"/>
    <property type="evidence" value="ECO:0007669"/>
    <property type="project" value="UniProtKB-KW"/>
</dbReference>
<comment type="subcellular location">
    <subcellularLocation>
        <location evidence="2">Chromosome</location>
    </subcellularLocation>
    <subcellularLocation>
        <location evidence="1">Nucleus</location>
    </subcellularLocation>
</comment>
<evidence type="ECO:0000256" key="7">
    <source>
        <dbReference type="ARBA" id="ARBA00022741"/>
    </source>
</evidence>
<dbReference type="PANTHER" id="PTHR18937:SF172">
    <property type="entry name" value="STRUCTURAL MAINTENANCE OF CHROMOSOMES PROTEIN"/>
    <property type="match status" value="1"/>
</dbReference>
<feature type="coiled-coil region" evidence="14">
    <location>
        <begin position="663"/>
        <end position="774"/>
    </location>
</feature>
<name>A0A673GJV6_9TELE</name>
<evidence type="ECO:0000259" key="17">
    <source>
        <dbReference type="Pfam" id="PF06470"/>
    </source>
</evidence>
<dbReference type="Proteomes" id="UP000472270">
    <property type="component" value="Unassembled WGS sequence"/>
</dbReference>